<sequence length="97" mass="11713">MFYMRTLWFHDNNDDPSIIYSELDQNRYEVRKIEFFKSGNHLYASQEKERESCLLGELPIPKIEEINKDKQFWAVEISKGEFDNAWEKVIHGKSWPK</sequence>
<gene>
    <name evidence="2" type="ORF">HMPREF0742_02333</name>
</gene>
<dbReference type="Proteomes" id="UP000017174">
    <property type="component" value="Unassembled WGS sequence"/>
</dbReference>
<dbReference type="HOGENOM" id="CLU_175337_0_0_11"/>
<dbReference type="AlphaFoldDB" id="U7UZG0"/>
<protein>
    <recommendedName>
        <fullName evidence="1">DUF6881 domain-containing protein</fullName>
    </recommendedName>
</protein>
<organism evidence="2 3">
    <name type="scientific">Rothia aeria F0184</name>
    <dbReference type="NCBI Taxonomy" id="888019"/>
    <lineage>
        <taxon>Bacteria</taxon>
        <taxon>Bacillati</taxon>
        <taxon>Actinomycetota</taxon>
        <taxon>Actinomycetes</taxon>
        <taxon>Micrococcales</taxon>
        <taxon>Micrococcaceae</taxon>
        <taxon>Rothia</taxon>
    </lineage>
</organism>
<evidence type="ECO:0000313" key="3">
    <source>
        <dbReference type="Proteomes" id="UP000017174"/>
    </source>
</evidence>
<accession>U7UZG0</accession>
<proteinExistence type="predicted"/>
<name>U7UZG0_9MICC</name>
<dbReference type="InterPro" id="IPR049248">
    <property type="entry name" value="DUF6881"/>
</dbReference>
<evidence type="ECO:0000313" key="2">
    <source>
        <dbReference type="EMBL" id="ERT64294.1"/>
    </source>
</evidence>
<dbReference type="EMBL" id="AXZG01000062">
    <property type="protein sequence ID" value="ERT64294.1"/>
    <property type="molecule type" value="Genomic_DNA"/>
</dbReference>
<feature type="domain" description="DUF6881" evidence="1">
    <location>
        <begin position="3"/>
        <end position="90"/>
    </location>
</feature>
<comment type="caution">
    <text evidence="2">The sequence shown here is derived from an EMBL/GenBank/DDBJ whole genome shotgun (WGS) entry which is preliminary data.</text>
</comment>
<reference evidence="2 3" key="1">
    <citation type="submission" date="2013-08" db="EMBL/GenBank/DDBJ databases">
        <authorList>
            <person name="Weinstock G."/>
            <person name="Sodergren E."/>
            <person name="Wylie T."/>
            <person name="Fulton L."/>
            <person name="Fulton R."/>
            <person name="Fronick C."/>
            <person name="O'Laughlin M."/>
            <person name="Godfrey J."/>
            <person name="Miner T."/>
            <person name="Herter B."/>
            <person name="Appelbaum E."/>
            <person name="Cordes M."/>
            <person name="Lek S."/>
            <person name="Wollam A."/>
            <person name="Pepin K.H."/>
            <person name="Palsikar V.B."/>
            <person name="Mitreva M."/>
            <person name="Wilson R.K."/>
        </authorList>
    </citation>
    <scope>NUCLEOTIDE SEQUENCE [LARGE SCALE GENOMIC DNA]</scope>
    <source>
        <strain evidence="2 3">F0184</strain>
    </source>
</reference>
<dbReference type="Pfam" id="PF21812">
    <property type="entry name" value="DUF6881"/>
    <property type="match status" value="1"/>
</dbReference>
<dbReference type="RefSeq" id="WP_023134410.1">
    <property type="nucleotide sequence ID" value="NZ_KI518037.1"/>
</dbReference>
<evidence type="ECO:0000259" key="1">
    <source>
        <dbReference type="Pfam" id="PF21812"/>
    </source>
</evidence>